<evidence type="ECO:0000256" key="7">
    <source>
        <dbReference type="PIRSR" id="PIRSR624869-2"/>
    </source>
</evidence>
<feature type="binding site" evidence="7">
    <location>
        <position position="16"/>
    </location>
    <ligand>
        <name>ATP</name>
        <dbReference type="ChEBI" id="CHEBI:30616"/>
    </ligand>
</feature>
<sequence>MYWANNKSQPFWYDPERHTAEIASFHLDRILNYRRVPPCAGRRVSFSKDIINKTNDDGILHTLRKRDGNDCFIGTCPFCDEDHMICSKDDVMELSVCQQIPGKIYDHAHPWSQGIKESKVWKNKNVCPTVLSNHRMNTTRFFLDTMELALFDYLIVNYDRHHIAYLGHVDIKRSFAAIIDNGKGFANPFTDDVTFLAPIYQCCR</sequence>
<reference evidence="10 11" key="1">
    <citation type="journal article" date="2017" name="PLoS Biol.">
        <title>The sea cucumber genome provides insights into morphological evolution and visceral regeneration.</title>
        <authorList>
            <person name="Zhang X."/>
            <person name="Sun L."/>
            <person name="Yuan J."/>
            <person name="Sun Y."/>
            <person name="Gao Y."/>
            <person name="Zhang L."/>
            <person name="Li S."/>
            <person name="Dai H."/>
            <person name="Hamel J.F."/>
            <person name="Liu C."/>
            <person name="Yu Y."/>
            <person name="Liu S."/>
            <person name="Lin W."/>
            <person name="Guo K."/>
            <person name="Jin S."/>
            <person name="Xu P."/>
            <person name="Storey K.B."/>
            <person name="Huan P."/>
            <person name="Zhang T."/>
            <person name="Zhou Y."/>
            <person name="Zhang J."/>
            <person name="Lin C."/>
            <person name="Li X."/>
            <person name="Xing L."/>
            <person name="Huo D."/>
            <person name="Sun M."/>
            <person name="Wang L."/>
            <person name="Mercier A."/>
            <person name="Li F."/>
            <person name="Yang H."/>
            <person name="Xiang J."/>
        </authorList>
    </citation>
    <scope>NUCLEOTIDE SEQUENCE [LARGE SCALE GENOMIC DNA]</scope>
    <source>
        <strain evidence="10">Shaxun</strain>
        <tissue evidence="10">Muscle</tissue>
    </source>
</reference>
<keyword evidence="8" id="KW-0479">Metal-binding</keyword>
<evidence type="ECO:0000313" key="11">
    <source>
        <dbReference type="Proteomes" id="UP000230750"/>
    </source>
</evidence>
<organism evidence="10 11">
    <name type="scientific">Stichopus japonicus</name>
    <name type="common">Sea cucumber</name>
    <dbReference type="NCBI Taxonomy" id="307972"/>
    <lineage>
        <taxon>Eukaryota</taxon>
        <taxon>Metazoa</taxon>
        <taxon>Echinodermata</taxon>
        <taxon>Eleutherozoa</taxon>
        <taxon>Echinozoa</taxon>
        <taxon>Holothuroidea</taxon>
        <taxon>Aspidochirotacea</taxon>
        <taxon>Aspidochirotida</taxon>
        <taxon>Stichopodidae</taxon>
        <taxon>Apostichopus</taxon>
    </lineage>
</organism>
<name>A0A2G8JQQ7_STIJA</name>
<feature type="binding site" evidence="7">
    <location>
        <position position="180"/>
    </location>
    <ligand>
        <name>ATP</name>
        <dbReference type="ChEBI" id="CHEBI:30616"/>
    </ligand>
</feature>
<dbReference type="GO" id="GO:0005524">
    <property type="term" value="F:ATP binding"/>
    <property type="evidence" value="ECO:0007669"/>
    <property type="project" value="UniProtKB-KW"/>
</dbReference>
<dbReference type="AlphaFoldDB" id="A0A2G8JQQ7"/>
<keyword evidence="7" id="KW-0547">Nucleotide-binding</keyword>
<keyword evidence="10" id="KW-0418">Kinase</keyword>
<evidence type="ECO:0000256" key="8">
    <source>
        <dbReference type="PIRSR" id="PIRSR624869-3"/>
    </source>
</evidence>
<dbReference type="GO" id="GO:0005794">
    <property type="term" value="C:Golgi apparatus"/>
    <property type="evidence" value="ECO:0007669"/>
    <property type="project" value="UniProtKB-SubCell"/>
</dbReference>
<feature type="domain" description="FAM20 C-terminal" evidence="9">
    <location>
        <begin position="67"/>
        <end position="204"/>
    </location>
</feature>
<protein>
    <submittedName>
        <fullName evidence="10">Putative extracellular serine/threonine protein kinase FAM20C</fullName>
    </submittedName>
</protein>
<dbReference type="InterPro" id="IPR009581">
    <property type="entry name" value="FAM20_C"/>
</dbReference>
<keyword evidence="5" id="KW-0325">Glycoprotein</keyword>
<evidence type="ECO:0000256" key="2">
    <source>
        <dbReference type="ARBA" id="ARBA00006557"/>
    </source>
</evidence>
<comment type="subcellular location">
    <subcellularLocation>
        <location evidence="1">Golgi apparatus</location>
    </subcellularLocation>
</comment>
<evidence type="ECO:0000256" key="5">
    <source>
        <dbReference type="ARBA" id="ARBA00023180"/>
    </source>
</evidence>
<dbReference type="InterPro" id="IPR024869">
    <property type="entry name" value="FAM20"/>
</dbReference>
<comment type="cofactor">
    <cofactor evidence="8">
        <name>Mn(2+)</name>
        <dbReference type="ChEBI" id="CHEBI:29035"/>
    </cofactor>
</comment>
<keyword evidence="10" id="KW-0808">Transferase</keyword>
<dbReference type="GO" id="GO:0046872">
    <property type="term" value="F:metal ion binding"/>
    <property type="evidence" value="ECO:0007669"/>
    <property type="project" value="UniProtKB-KW"/>
</dbReference>
<evidence type="ECO:0000256" key="1">
    <source>
        <dbReference type="ARBA" id="ARBA00004555"/>
    </source>
</evidence>
<feature type="binding site" evidence="8">
    <location>
        <position position="16"/>
    </location>
    <ligand>
        <name>Mn(2+)</name>
        <dbReference type="ChEBI" id="CHEBI:29035"/>
    </ligand>
</feature>
<keyword evidence="7" id="KW-0067">ATP-binding</keyword>
<feature type="active site" evidence="6">
    <location>
        <position position="159"/>
    </location>
</feature>
<proteinExistence type="inferred from homology"/>
<evidence type="ECO:0000313" key="10">
    <source>
        <dbReference type="EMBL" id="PIK38059.1"/>
    </source>
</evidence>
<evidence type="ECO:0000256" key="6">
    <source>
        <dbReference type="PIRSR" id="PIRSR624869-1"/>
    </source>
</evidence>
<gene>
    <name evidence="10" type="ORF">BSL78_25105</name>
</gene>
<keyword evidence="10" id="KW-0723">Serine/threonine-protein kinase</keyword>
<comment type="similarity">
    <text evidence="2">Belongs to the FAM20 family.</text>
</comment>
<evidence type="ECO:0000259" key="9">
    <source>
        <dbReference type="Pfam" id="PF06702"/>
    </source>
</evidence>
<dbReference type="STRING" id="307972.A0A2G8JQQ7"/>
<keyword evidence="8" id="KW-0464">Manganese</keyword>
<accession>A0A2G8JQQ7</accession>
<dbReference type="PANTHER" id="PTHR12450">
    <property type="entry name" value="DENTIN MATRIX PROTEIN 4 PROTEIN FAM20"/>
    <property type="match status" value="1"/>
</dbReference>
<evidence type="ECO:0000256" key="4">
    <source>
        <dbReference type="ARBA" id="ARBA00023157"/>
    </source>
</evidence>
<keyword evidence="4" id="KW-1015">Disulfide bond</keyword>
<dbReference type="Proteomes" id="UP000230750">
    <property type="component" value="Unassembled WGS sequence"/>
</dbReference>
<evidence type="ECO:0000256" key="3">
    <source>
        <dbReference type="ARBA" id="ARBA00023034"/>
    </source>
</evidence>
<comment type="caution">
    <text evidence="10">The sequence shown here is derived from an EMBL/GenBank/DDBJ whole genome shotgun (WGS) entry which is preliminary data.</text>
</comment>
<dbReference type="Pfam" id="PF06702">
    <property type="entry name" value="Fam20C"/>
    <property type="match status" value="1"/>
</dbReference>
<keyword evidence="11" id="KW-1185">Reference proteome</keyword>
<dbReference type="OrthoDB" id="8583677at2759"/>
<dbReference type="GO" id="GO:0004674">
    <property type="term" value="F:protein serine/threonine kinase activity"/>
    <property type="evidence" value="ECO:0007669"/>
    <property type="project" value="UniProtKB-KW"/>
</dbReference>
<feature type="binding site" evidence="8">
    <location>
        <position position="180"/>
    </location>
    <ligand>
        <name>Mn(2+)</name>
        <dbReference type="ChEBI" id="CHEBI:29035"/>
    </ligand>
</feature>
<dbReference type="EMBL" id="MRZV01001412">
    <property type="protein sequence ID" value="PIK38059.1"/>
    <property type="molecule type" value="Genomic_DNA"/>
</dbReference>
<keyword evidence="3" id="KW-0333">Golgi apparatus</keyword>
<dbReference type="PANTHER" id="PTHR12450:SF22">
    <property type="entry name" value="EXTRACELLULAR SERINE_THREONINE PROTEIN CG31145"/>
    <property type="match status" value="1"/>
</dbReference>